<keyword evidence="2" id="KW-0539">Nucleus</keyword>
<dbReference type="FunFam" id="3.30.160.60:FF:002618">
    <property type="entry name" value="Bmp-induced factor"/>
    <property type="match status" value="1"/>
</dbReference>
<keyword evidence="3" id="KW-0863">Zinc-finger</keyword>
<evidence type="ECO:0000256" key="2">
    <source>
        <dbReference type="ARBA" id="ARBA00023242"/>
    </source>
</evidence>
<keyword evidence="3" id="KW-0479">Metal-binding</keyword>
<feature type="region of interest" description="Disordered" evidence="4">
    <location>
        <begin position="299"/>
        <end position="410"/>
    </location>
</feature>
<comment type="subcellular location">
    <subcellularLocation>
        <location evidence="1">Nucleus</location>
    </subcellularLocation>
</comment>
<dbReference type="Pfam" id="PF00651">
    <property type="entry name" value="BTB"/>
    <property type="match status" value="1"/>
</dbReference>
<dbReference type="InterPro" id="IPR000210">
    <property type="entry name" value="BTB/POZ_dom"/>
</dbReference>
<dbReference type="Proteomes" id="UP000606786">
    <property type="component" value="Unassembled WGS sequence"/>
</dbReference>
<feature type="compositionally biased region" description="Acidic residues" evidence="4">
    <location>
        <begin position="400"/>
        <end position="410"/>
    </location>
</feature>
<feature type="domain" description="C2H2-type" evidence="6">
    <location>
        <begin position="496"/>
        <end position="524"/>
    </location>
</feature>
<dbReference type="InterPro" id="IPR036236">
    <property type="entry name" value="Znf_C2H2_sf"/>
</dbReference>
<dbReference type="PROSITE" id="PS50157">
    <property type="entry name" value="ZINC_FINGER_C2H2_2"/>
    <property type="match status" value="2"/>
</dbReference>
<dbReference type="SMART" id="SM00225">
    <property type="entry name" value="BTB"/>
    <property type="match status" value="1"/>
</dbReference>
<evidence type="ECO:0000256" key="3">
    <source>
        <dbReference type="PROSITE-ProRule" id="PRU00042"/>
    </source>
</evidence>
<feature type="region of interest" description="Disordered" evidence="4">
    <location>
        <begin position="92"/>
        <end position="124"/>
    </location>
</feature>
<dbReference type="InterPro" id="IPR051095">
    <property type="entry name" value="Dros_DevTransReg"/>
</dbReference>
<dbReference type="InterPro" id="IPR013087">
    <property type="entry name" value="Znf_C2H2_type"/>
</dbReference>
<dbReference type="EMBL" id="CAJHJT010000012">
    <property type="protein sequence ID" value="CAD7000019.1"/>
    <property type="molecule type" value="Genomic_DNA"/>
</dbReference>
<dbReference type="GO" id="GO:0008270">
    <property type="term" value="F:zinc ion binding"/>
    <property type="evidence" value="ECO:0007669"/>
    <property type="project" value="UniProtKB-KW"/>
</dbReference>
<evidence type="ECO:0000313" key="7">
    <source>
        <dbReference type="EMBL" id="CAD7000019.1"/>
    </source>
</evidence>
<dbReference type="GO" id="GO:0048666">
    <property type="term" value="P:neuron development"/>
    <property type="evidence" value="ECO:0007669"/>
    <property type="project" value="UniProtKB-ARBA"/>
</dbReference>
<evidence type="ECO:0000259" key="6">
    <source>
        <dbReference type="PROSITE" id="PS50157"/>
    </source>
</evidence>
<reference evidence="7" key="1">
    <citation type="submission" date="2020-11" db="EMBL/GenBank/DDBJ databases">
        <authorList>
            <person name="Whitehead M."/>
        </authorList>
    </citation>
    <scope>NUCLEOTIDE SEQUENCE</scope>
    <source>
        <strain evidence="7">EGII</strain>
    </source>
</reference>
<dbReference type="SUPFAM" id="SSF54695">
    <property type="entry name" value="POZ domain"/>
    <property type="match status" value="1"/>
</dbReference>
<gene>
    <name evidence="7" type="ORF">CCAP1982_LOCUS8524</name>
</gene>
<dbReference type="SMART" id="SM00355">
    <property type="entry name" value="ZnF_C2H2"/>
    <property type="match status" value="2"/>
</dbReference>
<dbReference type="OrthoDB" id="10261408at2759"/>
<dbReference type="GO" id="GO:0006357">
    <property type="term" value="P:regulation of transcription by RNA polymerase II"/>
    <property type="evidence" value="ECO:0007669"/>
    <property type="project" value="TreeGrafter"/>
</dbReference>
<comment type="caution">
    <text evidence="7">The sequence shown here is derived from an EMBL/GenBank/DDBJ whole genome shotgun (WGS) entry which is preliminary data.</text>
</comment>
<feature type="domain" description="C2H2-type" evidence="6">
    <location>
        <begin position="524"/>
        <end position="552"/>
    </location>
</feature>
<dbReference type="PROSITE" id="PS00028">
    <property type="entry name" value="ZINC_FINGER_C2H2_1"/>
    <property type="match status" value="2"/>
</dbReference>
<dbReference type="GO" id="GO:0005634">
    <property type="term" value="C:nucleus"/>
    <property type="evidence" value="ECO:0007669"/>
    <property type="project" value="UniProtKB-SubCell"/>
</dbReference>
<keyword evidence="3" id="KW-0862">Zinc</keyword>
<dbReference type="CDD" id="cd18315">
    <property type="entry name" value="BTB_POZ_BAB-like"/>
    <property type="match status" value="1"/>
</dbReference>
<dbReference type="Gene3D" id="3.30.710.10">
    <property type="entry name" value="Potassium Channel Kv1.1, Chain A"/>
    <property type="match status" value="1"/>
</dbReference>
<feature type="compositionally biased region" description="Polar residues" evidence="4">
    <location>
        <begin position="92"/>
        <end position="105"/>
    </location>
</feature>
<evidence type="ECO:0000259" key="5">
    <source>
        <dbReference type="PROSITE" id="PS50097"/>
    </source>
</evidence>
<dbReference type="GO" id="GO:0003006">
    <property type="term" value="P:developmental process involved in reproduction"/>
    <property type="evidence" value="ECO:0007669"/>
    <property type="project" value="UniProtKB-ARBA"/>
</dbReference>
<evidence type="ECO:0000256" key="1">
    <source>
        <dbReference type="ARBA" id="ARBA00004123"/>
    </source>
</evidence>
<feature type="domain" description="BTB" evidence="5">
    <location>
        <begin position="1"/>
        <end position="65"/>
    </location>
</feature>
<feature type="compositionally biased region" description="Polar residues" evidence="4">
    <location>
        <begin position="371"/>
        <end position="383"/>
    </location>
</feature>
<name>A0A811ULT9_CERCA</name>
<keyword evidence="8" id="KW-1185">Reference proteome</keyword>
<dbReference type="PANTHER" id="PTHR23110">
    <property type="entry name" value="BTB DOMAIN TRANSCRIPTION FACTOR"/>
    <property type="match status" value="1"/>
</dbReference>
<dbReference type="Gene3D" id="3.30.160.60">
    <property type="entry name" value="Classic Zinc Finger"/>
    <property type="match status" value="1"/>
</dbReference>
<organism evidence="7 8">
    <name type="scientific">Ceratitis capitata</name>
    <name type="common">Mediterranean fruit fly</name>
    <name type="synonym">Tephritis capitata</name>
    <dbReference type="NCBI Taxonomy" id="7213"/>
    <lineage>
        <taxon>Eukaryota</taxon>
        <taxon>Metazoa</taxon>
        <taxon>Ecdysozoa</taxon>
        <taxon>Arthropoda</taxon>
        <taxon>Hexapoda</taxon>
        <taxon>Insecta</taxon>
        <taxon>Pterygota</taxon>
        <taxon>Neoptera</taxon>
        <taxon>Endopterygota</taxon>
        <taxon>Diptera</taxon>
        <taxon>Brachycera</taxon>
        <taxon>Muscomorpha</taxon>
        <taxon>Tephritoidea</taxon>
        <taxon>Tephritidae</taxon>
        <taxon>Ceratitis</taxon>
        <taxon>Ceratitis</taxon>
    </lineage>
</organism>
<feature type="compositionally biased region" description="Polar residues" evidence="4">
    <location>
        <begin position="336"/>
        <end position="360"/>
    </location>
</feature>
<dbReference type="InterPro" id="IPR011333">
    <property type="entry name" value="SKP1/BTB/POZ_sf"/>
</dbReference>
<protein>
    <submittedName>
        <fullName evidence="7">(Mediterranean fruit fly) hypothetical protein</fullName>
    </submittedName>
</protein>
<evidence type="ECO:0000313" key="8">
    <source>
        <dbReference type="Proteomes" id="UP000606786"/>
    </source>
</evidence>
<dbReference type="PANTHER" id="PTHR23110:SF94">
    <property type="entry name" value="ZINC FINGER PROTEIN CHINMO"/>
    <property type="match status" value="1"/>
</dbReference>
<dbReference type="PROSITE" id="PS50097">
    <property type="entry name" value="BTB"/>
    <property type="match status" value="1"/>
</dbReference>
<accession>A0A811ULT9</accession>
<proteinExistence type="predicted"/>
<sequence length="578" mass="59386">MMKVPRCTVFKAHKLILAACSKKFAELFESTPTNGQCVVILEATSSDNMAALLEFMYKGEVHVSQEALNSFLKSAENLQVKGLSTETGRLAAQQAQQHIDTSPLESPNGRRSMRNSLSGGGQGIGSAMGGNPLSSIGASGVGGGSGVGVGIPSGAIIGGNMAAVMAENAERMRNSGGNGSGGVGSSGCMGGNIISGPGNAAHCNAAAAISAAAASAAAAGGSGGGGGGGSGSGGSSVGLGSGAGVAHNLSSSSSNLKQECDSLMQSSAAAALAAGIPPYVPPPIYRHMSLEPPIRKRALRSPYGEQEVRGSVLRDGSKNSSSECASPISKLPYHRPSSSASSNAPTEADTMQSERTSPSRYENHSPCATAGNGNAPSNMSGNLDRTVKTERNNGSTHEANDDDQSEHDESIDNGAEDLRVKLENSNYSPAPQHPPTSNASSTTPSALLENLKNVEAGLPSNLANSIAPEDMLNVWNATKLNNKNSGMVNTADGKKLKCLYCDRLYGYETNLRAHIRQRHQGIRVHCPFCSRTFTRNNTVRRHIAREHKQEIGLNVAATGIAPASIVAAAAAVTANHSQ</sequence>
<dbReference type="GO" id="GO:0048513">
    <property type="term" value="P:animal organ development"/>
    <property type="evidence" value="ECO:0007669"/>
    <property type="project" value="UniProtKB-ARBA"/>
</dbReference>
<dbReference type="AlphaFoldDB" id="A0A811ULT9"/>
<evidence type="ECO:0000256" key="4">
    <source>
        <dbReference type="SAM" id="MobiDB-lite"/>
    </source>
</evidence>
<dbReference type="SUPFAM" id="SSF57667">
    <property type="entry name" value="beta-beta-alpha zinc fingers"/>
    <property type="match status" value="1"/>
</dbReference>